<name>A0A5P9CMY4_9VIBR</name>
<dbReference type="GO" id="GO:0016036">
    <property type="term" value="P:cellular response to phosphate starvation"/>
    <property type="evidence" value="ECO:0007669"/>
    <property type="project" value="TreeGrafter"/>
</dbReference>
<dbReference type="InterPro" id="IPR003661">
    <property type="entry name" value="HisK_dim/P_dom"/>
</dbReference>
<keyword evidence="7" id="KW-1133">Transmembrane helix</keyword>
<evidence type="ECO:0000256" key="7">
    <source>
        <dbReference type="SAM" id="Phobius"/>
    </source>
</evidence>
<dbReference type="AlphaFoldDB" id="A0A5P9CMY4"/>
<dbReference type="FunFam" id="3.30.565.10:FF:000006">
    <property type="entry name" value="Sensor histidine kinase WalK"/>
    <property type="match status" value="1"/>
</dbReference>
<dbReference type="InterPro" id="IPR003594">
    <property type="entry name" value="HATPase_dom"/>
</dbReference>
<dbReference type="Gene3D" id="1.10.287.130">
    <property type="match status" value="1"/>
</dbReference>
<dbReference type="PANTHER" id="PTHR45453:SF1">
    <property type="entry name" value="PHOSPHATE REGULON SENSOR PROTEIN PHOR"/>
    <property type="match status" value="1"/>
</dbReference>
<dbReference type="SMART" id="SM00387">
    <property type="entry name" value="HATPase_c"/>
    <property type="match status" value="1"/>
</dbReference>
<dbReference type="PROSITE" id="PS50109">
    <property type="entry name" value="HIS_KIN"/>
    <property type="match status" value="1"/>
</dbReference>
<dbReference type="SUPFAM" id="SSF55874">
    <property type="entry name" value="ATPase domain of HSP90 chaperone/DNA topoisomerase II/histidine kinase"/>
    <property type="match status" value="1"/>
</dbReference>
<evidence type="ECO:0000256" key="5">
    <source>
        <dbReference type="ARBA" id="ARBA00022777"/>
    </source>
</evidence>
<dbReference type="InterPro" id="IPR004358">
    <property type="entry name" value="Sig_transdc_His_kin-like_C"/>
</dbReference>
<keyword evidence="4 9" id="KW-0808">Transferase</keyword>
<feature type="transmembrane region" description="Helical" evidence="7">
    <location>
        <begin position="20"/>
        <end position="43"/>
    </location>
</feature>
<keyword evidence="7" id="KW-0472">Membrane</keyword>
<feature type="domain" description="Histidine kinase" evidence="8">
    <location>
        <begin position="247"/>
        <end position="464"/>
    </location>
</feature>
<organism evidence="9 10">
    <name type="scientific">Vibrio aquimaris</name>
    <dbReference type="NCBI Taxonomy" id="2587862"/>
    <lineage>
        <taxon>Bacteria</taxon>
        <taxon>Pseudomonadati</taxon>
        <taxon>Pseudomonadota</taxon>
        <taxon>Gammaproteobacteria</taxon>
        <taxon>Vibrionales</taxon>
        <taxon>Vibrionaceae</taxon>
        <taxon>Vibrio</taxon>
    </lineage>
</organism>
<feature type="transmembrane region" description="Helical" evidence="7">
    <location>
        <begin position="157"/>
        <end position="181"/>
    </location>
</feature>
<dbReference type="GO" id="GO:0005886">
    <property type="term" value="C:plasma membrane"/>
    <property type="evidence" value="ECO:0007669"/>
    <property type="project" value="TreeGrafter"/>
</dbReference>
<dbReference type="EC" id="2.7.13.3" evidence="2"/>
<dbReference type="KEGG" id="vaq:FIV01_14380"/>
<dbReference type="SMART" id="SM00388">
    <property type="entry name" value="HisKA"/>
    <property type="match status" value="1"/>
</dbReference>
<dbReference type="PANTHER" id="PTHR45453">
    <property type="entry name" value="PHOSPHATE REGULON SENSOR PROTEIN PHOR"/>
    <property type="match status" value="1"/>
</dbReference>
<dbReference type="RefSeq" id="WP_152431561.1">
    <property type="nucleotide sequence ID" value="NZ_CBCSDK010000014.1"/>
</dbReference>
<evidence type="ECO:0000259" key="8">
    <source>
        <dbReference type="PROSITE" id="PS50109"/>
    </source>
</evidence>
<dbReference type="InterPro" id="IPR005467">
    <property type="entry name" value="His_kinase_dom"/>
</dbReference>
<evidence type="ECO:0000313" key="9">
    <source>
        <dbReference type="EMBL" id="QFT27576.1"/>
    </source>
</evidence>
<keyword evidence="10" id="KW-1185">Reference proteome</keyword>
<evidence type="ECO:0000256" key="4">
    <source>
        <dbReference type="ARBA" id="ARBA00022679"/>
    </source>
</evidence>
<dbReference type="GO" id="GO:0000155">
    <property type="term" value="F:phosphorelay sensor kinase activity"/>
    <property type="evidence" value="ECO:0007669"/>
    <property type="project" value="InterPro"/>
</dbReference>
<protein>
    <recommendedName>
        <fullName evidence="2">histidine kinase</fullName>
        <ecNumber evidence="2">2.7.13.3</ecNumber>
    </recommendedName>
</protein>
<comment type="catalytic activity">
    <reaction evidence="1">
        <text>ATP + protein L-histidine = ADP + protein N-phospho-L-histidine.</text>
        <dbReference type="EC" id="2.7.13.3"/>
    </reaction>
</comment>
<dbReference type="OrthoDB" id="9804645at2"/>
<dbReference type="Pfam" id="PF02518">
    <property type="entry name" value="HATPase_c"/>
    <property type="match status" value="1"/>
</dbReference>
<dbReference type="Gene3D" id="3.30.565.10">
    <property type="entry name" value="Histidine kinase-like ATPase, C-terminal domain"/>
    <property type="match status" value="1"/>
</dbReference>
<gene>
    <name evidence="9" type="primary">sasA</name>
    <name evidence="9" type="ORF">FIV01_14380</name>
</gene>
<keyword evidence="7" id="KW-0812">Transmembrane</keyword>
<proteinExistence type="predicted"/>
<evidence type="ECO:0000256" key="6">
    <source>
        <dbReference type="ARBA" id="ARBA00023012"/>
    </source>
</evidence>
<dbReference type="Pfam" id="PF00512">
    <property type="entry name" value="HisKA"/>
    <property type="match status" value="1"/>
</dbReference>
<dbReference type="InterPro" id="IPR036890">
    <property type="entry name" value="HATPase_C_sf"/>
</dbReference>
<dbReference type="Proteomes" id="UP000326936">
    <property type="component" value="Chromosome"/>
</dbReference>
<dbReference type="EMBL" id="CP045350">
    <property type="protein sequence ID" value="QFT27576.1"/>
    <property type="molecule type" value="Genomic_DNA"/>
</dbReference>
<dbReference type="PRINTS" id="PR00344">
    <property type="entry name" value="BCTRLSENSOR"/>
</dbReference>
<dbReference type="InterPro" id="IPR050351">
    <property type="entry name" value="BphY/WalK/GraS-like"/>
</dbReference>
<evidence type="ECO:0000256" key="3">
    <source>
        <dbReference type="ARBA" id="ARBA00022553"/>
    </source>
</evidence>
<keyword evidence="6" id="KW-0902">Two-component regulatory system</keyword>
<keyword evidence="3" id="KW-0597">Phosphoprotein</keyword>
<evidence type="ECO:0000256" key="1">
    <source>
        <dbReference type="ARBA" id="ARBA00000085"/>
    </source>
</evidence>
<evidence type="ECO:0000256" key="2">
    <source>
        <dbReference type="ARBA" id="ARBA00012438"/>
    </source>
</evidence>
<evidence type="ECO:0000313" key="10">
    <source>
        <dbReference type="Proteomes" id="UP000326936"/>
    </source>
</evidence>
<dbReference type="CDD" id="cd00082">
    <property type="entry name" value="HisKA"/>
    <property type="match status" value="1"/>
</dbReference>
<dbReference type="InterPro" id="IPR036097">
    <property type="entry name" value="HisK_dim/P_sf"/>
</dbReference>
<dbReference type="SUPFAM" id="SSF47384">
    <property type="entry name" value="Homodimeric domain of signal transducing histidine kinase"/>
    <property type="match status" value="1"/>
</dbReference>
<reference evidence="9 10" key="1">
    <citation type="submission" date="2019-10" db="EMBL/GenBank/DDBJ databases">
        <title>Complete genome sequence of Vibrio sp. strain THAF100, isolated from non-filtered water from the water column of tank 6 of a marine aquarium containing stony-coral fragments. Water maintained at 26 degree C.</title>
        <authorList>
            <person name="Ruckert C."/>
            <person name="Franco A."/>
            <person name="Kalinowski J."/>
            <person name="Glaeser S."/>
        </authorList>
    </citation>
    <scope>NUCLEOTIDE SEQUENCE [LARGE SCALE GENOMIC DNA]</scope>
    <source>
        <strain evidence="9 10">THAF100</strain>
    </source>
</reference>
<sequence length="464" mass="51715">MSSSRNIKQALISAEKKLLLRFIGLLLFCLLLVELAVGMLFFYDLYRAETKILTSMASEYQRILKYDSAQRLTHVLEANPERLIDNKISVFVTEANKPDQVTLIVGDEMLSPDLGSRAQQQESGNWIERFIFNPYLVVPVKGDTQNFWLVLDNQKRYVIAFENWITTVYAMLVMLVITSIFTQRIIRNAMTPLVTLGNLLEQLRHGKLDSIEPIKAPQGLSIVSASVQEGVTSLHHTTTVLNTTVDAIAHDIRTPLSRIMLSSQTALMSEEDTDESKVKEALADCAEQAMQASNMLTALMKLNDERVGKRKIKKVSTNINEVVEKVSSWFEDVAEQKNITLMTTSVEEVVIESDPDKLTQVLVNLVDNAIKYTPEGGQVTVDIEKSCDKGVAIHVIDTGIGIEYKYQSLIFERLYRVDTSRSNTEGYGLGLSIAAAMVDNLGGTIKLSSQVGQGSRFSIVLSHS</sequence>
<accession>A0A5P9CMY4</accession>
<dbReference type="GO" id="GO:0004721">
    <property type="term" value="F:phosphoprotein phosphatase activity"/>
    <property type="evidence" value="ECO:0007669"/>
    <property type="project" value="TreeGrafter"/>
</dbReference>
<keyword evidence="5 9" id="KW-0418">Kinase</keyword>